<evidence type="ECO:0000313" key="8">
    <source>
        <dbReference type="Proteomes" id="UP000779049"/>
    </source>
</evidence>
<evidence type="ECO:0000256" key="2">
    <source>
        <dbReference type="ARBA" id="ARBA00022692"/>
    </source>
</evidence>
<dbReference type="PANTHER" id="PTHR33507">
    <property type="entry name" value="INNER MEMBRANE PROTEIN YBBJ"/>
    <property type="match status" value="1"/>
</dbReference>
<dbReference type="InterPro" id="IPR012340">
    <property type="entry name" value="NA-bd_OB-fold"/>
</dbReference>
<keyword evidence="8" id="KW-1185">Reference proteome</keyword>
<evidence type="ECO:0000313" key="7">
    <source>
        <dbReference type="EMBL" id="MBY0757966.1"/>
    </source>
</evidence>
<gene>
    <name evidence="7" type="ORF">FLB61_02430</name>
</gene>
<proteinExistence type="predicted"/>
<protein>
    <submittedName>
        <fullName evidence="7">NfeD family protein</fullName>
    </submittedName>
</protein>
<dbReference type="Proteomes" id="UP000779049">
    <property type="component" value="Unassembled WGS sequence"/>
</dbReference>
<accession>A0ABS7L4K5</accession>
<feature type="domain" description="NfeD-like C-terminal" evidence="6">
    <location>
        <begin position="80"/>
        <end position="139"/>
    </location>
</feature>
<comment type="caution">
    <text evidence="7">The sequence shown here is derived from an EMBL/GenBank/DDBJ whole genome shotgun (WGS) entry which is preliminary data.</text>
</comment>
<keyword evidence="3 5" id="KW-1133">Transmembrane helix</keyword>
<evidence type="ECO:0000256" key="3">
    <source>
        <dbReference type="ARBA" id="ARBA00022989"/>
    </source>
</evidence>
<feature type="transmembrane region" description="Helical" evidence="5">
    <location>
        <begin position="43"/>
        <end position="62"/>
    </location>
</feature>
<keyword evidence="4 5" id="KW-0472">Membrane</keyword>
<dbReference type="EMBL" id="VIRV01000001">
    <property type="protein sequence ID" value="MBY0757966.1"/>
    <property type="molecule type" value="Genomic_DNA"/>
</dbReference>
<dbReference type="SUPFAM" id="SSF141322">
    <property type="entry name" value="NfeD domain-like"/>
    <property type="match status" value="1"/>
</dbReference>
<keyword evidence="2 5" id="KW-0812">Transmembrane</keyword>
<dbReference type="Gene3D" id="2.40.50.140">
    <property type="entry name" value="Nucleic acid-binding proteins"/>
    <property type="match status" value="1"/>
</dbReference>
<sequence>MRIVWLALFVVLMIIEIATVGLTTIWFAAGSAAAFGLTFTGLSVGWQIGGFLVISIVLLVFTRPWALKYVNKKTEKTNYESAIGQTVRVTARISNAGQTGKVMLGGQEWTARSADNQKEIEEGKNAVVEAVEGVKLIVREKEEK</sequence>
<dbReference type="Pfam" id="PF01957">
    <property type="entry name" value="NfeD"/>
    <property type="match status" value="1"/>
</dbReference>
<name>A0ABS7L4K5_9FIRM</name>
<comment type="subcellular location">
    <subcellularLocation>
        <location evidence="1">Membrane</location>
        <topology evidence="1">Multi-pass membrane protein</topology>
    </subcellularLocation>
</comment>
<evidence type="ECO:0000256" key="1">
    <source>
        <dbReference type="ARBA" id="ARBA00004141"/>
    </source>
</evidence>
<organism evidence="7 8">
    <name type="scientific">Sellimonas caecigallum</name>
    <dbReference type="NCBI Taxonomy" id="2592333"/>
    <lineage>
        <taxon>Bacteria</taxon>
        <taxon>Bacillati</taxon>
        <taxon>Bacillota</taxon>
        <taxon>Clostridia</taxon>
        <taxon>Lachnospirales</taxon>
        <taxon>Lachnospiraceae</taxon>
        <taxon>Sellimonas</taxon>
    </lineage>
</organism>
<dbReference type="InterPro" id="IPR052165">
    <property type="entry name" value="Membrane_assoc_protease"/>
</dbReference>
<evidence type="ECO:0000256" key="4">
    <source>
        <dbReference type="ARBA" id="ARBA00023136"/>
    </source>
</evidence>
<evidence type="ECO:0000256" key="5">
    <source>
        <dbReference type="SAM" id="Phobius"/>
    </source>
</evidence>
<dbReference type="PANTHER" id="PTHR33507:SF3">
    <property type="entry name" value="INNER MEMBRANE PROTEIN YBBJ"/>
    <property type="match status" value="1"/>
</dbReference>
<reference evidence="7 8" key="1">
    <citation type="journal article" date="2020" name="New Microbes New Infect">
        <title>Sellimonas caecigallum sp. nov., description and genome sequence of a new member of the Sellimonas genus isolated from the cecum of feral chicken.</title>
        <authorList>
            <person name="Wongkuna S."/>
            <person name="Ghimire S."/>
            <person name="Antony L."/>
            <person name="Chankhamhaengdecha S."/>
            <person name="Janvilisri T."/>
            <person name="Scaria J."/>
        </authorList>
    </citation>
    <scope>NUCLEOTIDE SEQUENCE [LARGE SCALE GENOMIC DNA]</scope>
    <source>
        <strain evidence="7 8">SW451</strain>
    </source>
</reference>
<evidence type="ECO:0000259" key="6">
    <source>
        <dbReference type="Pfam" id="PF01957"/>
    </source>
</evidence>
<dbReference type="InterPro" id="IPR002810">
    <property type="entry name" value="NfeD-like_C"/>
</dbReference>